<comment type="caution">
    <text evidence="1">The sequence shown here is derived from an EMBL/GenBank/DDBJ whole genome shotgun (WGS) entry which is preliminary data.</text>
</comment>
<evidence type="ECO:0000313" key="1">
    <source>
        <dbReference type="EMBL" id="RKS83706.1"/>
    </source>
</evidence>
<evidence type="ECO:0000313" key="2">
    <source>
        <dbReference type="Proteomes" id="UP000268233"/>
    </source>
</evidence>
<sequence length="421" mass="44054">MDQTRRAVLAGVAGLFAGCGTTSQRTTTPRPTATVTSTTETVRYTHLQPSGNRHISGSGRFDAVDPIDIAIEGHPKWLVGLPVEGGSLWVVVPEAGAPKAVRVSQDRVESVVIEPDLLAGQPPAVVVQDNGVRFLTADETGPNTHAVQFPDGTIATVTKSGVVLVDGDPLIEDALPDARIVWQDDVAAVLAGATQRYDHGALGDEVEARAIVLFVADGSGTVRRRVQLPEPTVVEGVAPILADIDDDGDPEVLVTVTGPDEGARVAAYGLDGERVATGPAIGTGFRWRHQLCVAPFSPDGAPEIAVVRTPHIGGTVEFYRIDGDRLSIAARYDGVSSHAFGSRILDGGLAGDLLGDDRQTLVVPTQKRRTLVALQRQDGVRQAAQRDIGASLASNVAATPTGDGGLSIAVGRSDGVVRVWQ</sequence>
<dbReference type="Proteomes" id="UP000268233">
    <property type="component" value="Unassembled WGS sequence"/>
</dbReference>
<dbReference type="EMBL" id="RBWW01000001">
    <property type="protein sequence ID" value="RKS83706.1"/>
    <property type="molecule type" value="Genomic_DNA"/>
</dbReference>
<dbReference type="AlphaFoldDB" id="A0A495R9A6"/>
<evidence type="ECO:0008006" key="3">
    <source>
        <dbReference type="Google" id="ProtNLM"/>
    </source>
</evidence>
<accession>A0A495R9A6</accession>
<proteinExistence type="predicted"/>
<dbReference type="PROSITE" id="PS51257">
    <property type="entry name" value="PROKAR_LIPOPROTEIN"/>
    <property type="match status" value="1"/>
</dbReference>
<gene>
    <name evidence="1" type="ORF">BDK61_3097</name>
</gene>
<name>A0A495R9A6_9EURY</name>
<organism evidence="1 2">
    <name type="scientific">Haloarcula quadrata</name>
    <dbReference type="NCBI Taxonomy" id="182779"/>
    <lineage>
        <taxon>Archaea</taxon>
        <taxon>Methanobacteriati</taxon>
        <taxon>Methanobacteriota</taxon>
        <taxon>Stenosarchaea group</taxon>
        <taxon>Halobacteria</taxon>
        <taxon>Halobacteriales</taxon>
        <taxon>Haloarculaceae</taxon>
        <taxon>Haloarcula</taxon>
    </lineage>
</organism>
<keyword evidence="2" id="KW-1185">Reference proteome</keyword>
<protein>
    <recommendedName>
        <fullName evidence="3">FG-GAP repeat protein</fullName>
    </recommendedName>
</protein>
<dbReference type="RefSeq" id="WP_121303614.1">
    <property type="nucleotide sequence ID" value="NZ_RBWW01000001.1"/>
</dbReference>
<reference evidence="1 2" key="1">
    <citation type="submission" date="2018-10" db="EMBL/GenBank/DDBJ databases">
        <title>Genomic Encyclopedia of Archaeal and Bacterial Type Strains, Phase II (KMG-II): from individual species to whole genera.</title>
        <authorList>
            <person name="Goeker M."/>
        </authorList>
    </citation>
    <scope>NUCLEOTIDE SEQUENCE [LARGE SCALE GENOMIC DNA]</scope>
    <source>
        <strain evidence="1 2">DSM 11927</strain>
    </source>
</reference>
<dbReference type="SUPFAM" id="SSF69318">
    <property type="entry name" value="Integrin alpha N-terminal domain"/>
    <property type="match status" value="1"/>
</dbReference>
<dbReference type="InterPro" id="IPR028994">
    <property type="entry name" value="Integrin_alpha_N"/>
</dbReference>